<dbReference type="InterPro" id="IPR055357">
    <property type="entry name" value="LRR_At1g61320_AtMIF1"/>
</dbReference>
<evidence type="ECO:0000256" key="1">
    <source>
        <dbReference type="SAM" id="MobiDB-lite"/>
    </source>
</evidence>
<evidence type="ECO:0000313" key="4">
    <source>
        <dbReference type="Proteomes" id="UP000275267"/>
    </source>
</evidence>
<accession>A0A3L6SAR5</accession>
<feature type="region of interest" description="Disordered" evidence="1">
    <location>
        <begin position="160"/>
        <end position="199"/>
    </location>
</feature>
<organism evidence="3 4">
    <name type="scientific">Panicum miliaceum</name>
    <name type="common">Proso millet</name>
    <name type="synonym">Broomcorn millet</name>
    <dbReference type="NCBI Taxonomy" id="4540"/>
    <lineage>
        <taxon>Eukaryota</taxon>
        <taxon>Viridiplantae</taxon>
        <taxon>Streptophyta</taxon>
        <taxon>Embryophyta</taxon>
        <taxon>Tracheophyta</taxon>
        <taxon>Spermatophyta</taxon>
        <taxon>Magnoliopsida</taxon>
        <taxon>Liliopsida</taxon>
        <taxon>Poales</taxon>
        <taxon>Poaceae</taxon>
        <taxon>PACMAD clade</taxon>
        <taxon>Panicoideae</taxon>
        <taxon>Panicodae</taxon>
        <taxon>Paniceae</taxon>
        <taxon>Panicinae</taxon>
        <taxon>Panicum</taxon>
        <taxon>Panicum sect. Panicum</taxon>
    </lineage>
</organism>
<evidence type="ECO:0000313" key="3">
    <source>
        <dbReference type="EMBL" id="RLN18098.1"/>
    </source>
</evidence>
<dbReference type="InterPro" id="IPR053772">
    <property type="entry name" value="At1g61320/At1g61330-like"/>
</dbReference>
<sequence length="673" mass="73775">MALVLFPVLRSSSAPLPSSMVLPGRMPSLLGRFRAAPMPPSADLRSRCCHLRGKLVFDFTCEVWSIAAARRRARSRGSGHWETLAAVGIPGRMGLLGSRIRWPNSLAHRVHLCPKQCTLLVLPIAGVCVYGGDNLQLHRHRNVVPYMQWSLSTDGLVSSLANGKRSNHKDDDSPQGGKRMRFSGPDLPEDVGEGKGLGYGKSNVEAMPPPPTQIMAALTIKPLSTTSLHWTPLHFAKPTQCLEPLTALDIWGHIHSLMPLQDAARTASVSHAFLRSWRCRPNITFSSTTLGLNEDVHGENKIASDFNSRVDHILKKHSGFGLRSLKIEFCGYNSNTHCYLNSWLEFAVTPELEELTLQLPLKKAKYCFPSSPLSRGSGNSIRHLSLSWCAFRTTVGLDSLKNLTSAHHRGRVRIPCLMKRLSCFSVLECDKLRVIESKAPNVSSFFISGGQLEVSLAESLQVKDITLSMDCAISYAPVKLPSVVPNLEILSIISSCEAVSTPLSPSKFLHLKVLSIGLHGAAFSPAYDCFSVVYFLDAAPSLETFVLGVSQVRMQHDSIIGDPSPLRQISGHRHDHLKNVKITGFCSAKSLVELVCYVLENVTPLDCLTLDTTWGLPRCSANKLGKCLTMEKDMVRESQQALLAVEAFIEGKVPPAVKLIVLGPCSLCQDVEL</sequence>
<dbReference type="STRING" id="4540.A0A3L6SAR5"/>
<protein>
    <recommendedName>
        <fullName evidence="2">At1g61320/AtMIF1 LRR domain-containing protein</fullName>
    </recommendedName>
</protein>
<feature type="domain" description="At1g61320/AtMIF1 LRR" evidence="2">
    <location>
        <begin position="412"/>
        <end position="666"/>
    </location>
</feature>
<comment type="caution">
    <text evidence="3">The sequence shown here is derived from an EMBL/GenBank/DDBJ whole genome shotgun (WGS) entry which is preliminary data.</text>
</comment>
<name>A0A3L6SAR5_PANMI</name>
<dbReference type="OrthoDB" id="637160at2759"/>
<dbReference type="AlphaFoldDB" id="A0A3L6SAR5"/>
<evidence type="ECO:0000259" key="2">
    <source>
        <dbReference type="Pfam" id="PF23622"/>
    </source>
</evidence>
<gene>
    <name evidence="3" type="ORF">C2845_PM02G24860</name>
</gene>
<dbReference type="Pfam" id="PF23622">
    <property type="entry name" value="LRR_At1g61320_AtMIF1"/>
    <property type="match status" value="2"/>
</dbReference>
<dbReference type="PANTHER" id="PTHR34145:SF28">
    <property type="entry name" value="F-BOX DOMAIN-CONTAINING PROTEIN"/>
    <property type="match status" value="1"/>
</dbReference>
<dbReference type="Proteomes" id="UP000275267">
    <property type="component" value="Unassembled WGS sequence"/>
</dbReference>
<proteinExistence type="predicted"/>
<reference evidence="4" key="1">
    <citation type="journal article" date="2019" name="Nat. Commun.">
        <title>The genome of broomcorn millet.</title>
        <authorList>
            <person name="Zou C."/>
            <person name="Miki D."/>
            <person name="Li D."/>
            <person name="Tang Q."/>
            <person name="Xiao L."/>
            <person name="Rajput S."/>
            <person name="Deng P."/>
            <person name="Jia W."/>
            <person name="Huang R."/>
            <person name="Zhang M."/>
            <person name="Sun Y."/>
            <person name="Hu J."/>
            <person name="Fu X."/>
            <person name="Schnable P.S."/>
            <person name="Li F."/>
            <person name="Zhang H."/>
            <person name="Feng B."/>
            <person name="Zhu X."/>
            <person name="Liu R."/>
            <person name="Schnable J.C."/>
            <person name="Zhu J.-K."/>
            <person name="Zhang H."/>
        </authorList>
    </citation>
    <scope>NUCLEOTIDE SEQUENCE [LARGE SCALE GENOMIC DNA]</scope>
</reference>
<keyword evidence="4" id="KW-1185">Reference proteome</keyword>
<dbReference type="PANTHER" id="PTHR34145">
    <property type="entry name" value="OS02G0105600 PROTEIN"/>
    <property type="match status" value="1"/>
</dbReference>
<feature type="domain" description="At1g61320/AtMIF1 LRR" evidence="2">
    <location>
        <begin position="313"/>
        <end position="407"/>
    </location>
</feature>
<dbReference type="EMBL" id="PQIB02000005">
    <property type="protein sequence ID" value="RLN18098.1"/>
    <property type="molecule type" value="Genomic_DNA"/>
</dbReference>